<feature type="signal peptide" evidence="1">
    <location>
        <begin position="1"/>
        <end position="23"/>
    </location>
</feature>
<comment type="caution">
    <text evidence="2">The sequence shown here is derived from an EMBL/GenBank/DDBJ whole genome shotgun (WGS) entry which is preliminary data.</text>
</comment>
<name>A0A937LFS1_9GAMM</name>
<dbReference type="EMBL" id="JADHQC010000014">
    <property type="protein sequence ID" value="MBL6811833.1"/>
    <property type="molecule type" value="Genomic_DNA"/>
</dbReference>
<gene>
    <name evidence="2" type="ORF">ISQ63_02985</name>
</gene>
<reference evidence="2" key="1">
    <citation type="submission" date="2020-10" db="EMBL/GenBank/DDBJ databases">
        <title>Microbiome of the Black Sea water column analyzed by genome centric metagenomics.</title>
        <authorList>
            <person name="Cabello-Yeves P.J."/>
            <person name="Callieri C."/>
            <person name="Picazo A."/>
            <person name="Mehrshad M."/>
            <person name="Haro-Moreno J.M."/>
            <person name="Roda-Garcia J."/>
            <person name="Dzembekova N."/>
            <person name="Slabakova V."/>
            <person name="Slabakova N."/>
            <person name="Moncheva S."/>
            <person name="Rodriguez-Valera F."/>
        </authorList>
    </citation>
    <scope>NUCLEOTIDE SEQUENCE</scope>
    <source>
        <strain evidence="2">BS307-5m-G49</strain>
    </source>
</reference>
<evidence type="ECO:0000313" key="3">
    <source>
        <dbReference type="Proteomes" id="UP000744438"/>
    </source>
</evidence>
<dbReference type="AlphaFoldDB" id="A0A937LFS1"/>
<proteinExistence type="predicted"/>
<sequence length="228" mass="25201">MKKVIFMAILIMSSMGFTAPAMSVFTINTSDPAGYMEWARGSGKALAEINNVVSSGVCQPGYGAEEFGDMYYWSLFENHADSISGNPADPVYVREISKIASKRTVREVDHYSVMTEGSGSFETGQTFANYNINVKTKNPAAYLNAIAEYEALAQANGFEDITLEAYQINTGDYTGQMMVVIQGPNSQRLGAFLDSRNESWGQSLSNQISKLRYLKRGFIMNCEVNYAR</sequence>
<evidence type="ECO:0000313" key="2">
    <source>
        <dbReference type="EMBL" id="MBL6811833.1"/>
    </source>
</evidence>
<evidence type="ECO:0008006" key="4">
    <source>
        <dbReference type="Google" id="ProtNLM"/>
    </source>
</evidence>
<keyword evidence="1" id="KW-0732">Signal</keyword>
<evidence type="ECO:0000256" key="1">
    <source>
        <dbReference type="SAM" id="SignalP"/>
    </source>
</evidence>
<organism evidence="2 3">
    <name type="scientific">SAR86 cluster bacterium</name>
    <dbReference type="NCBI Taxonomy" id="2030880"/>
    <lineage>
        <taxon>Bacteria</taxon>
        <taxon>Pseudomonadati</taxon>
        <taxon>Pseudomonadota</taxon>
        <taxon>Gammaproteobacteria</taxon>
        <taxon>SAR86 cluster</taxon>
    </lineage>
</organism>
<dbReference type="Proteomes" id="UP000744438">
    <property type="component" value="Unassembled WGS sequence"/>
</dbReference>
<protein>
    <recommendedName>
        <fullName evidence="4">SPOR domain-containing protein</fullName>
    </recommendedName>
</protein>
<accession>A0A937LFS1</accession>
<feature type="chain" id="PRO_5036999057" description="SPOR domain-containing protein" evidence="1">
    <location>
        <begin position="24"/>
        <end position="228"/>
    </location>
</feature>